<organism evidence="1">
    <name type="scientific">viral metagenome</name>
    <dbReference type="NCBI Taxonomy" id="1070528"/>
    <lineage>
        <taxon>unclassified sequences</taxon>
        <taxon>metagenomes</taxon>
        <taxon>organismal metagenomes</taxon>
    </lineage>
</organism>
<evidence type="ECO:0000313" key="1">
    <source>
        <dbReference type="EMBL" id="QHT07144.1"/>
    </source>
</evidence>
<protein>
    <recommendedName>
        <fullName evidence="2">Methyltransferase</fullName>
    </recommendedName>
</protein>
<name>A0A6C0CTU6_9ZZZZ</name>
<dbReference type="AlphaFoldDB" id="A0A6C0CTU6"/>
<dbReference type="EMBL" id="MN739479">
    <property type="protein sequence ID" value="QHT07144.1"/>
    <property type="molecule type" value="Genomic_DNA"/>
</dbReference>
<reference evidence="1" key="1">
    <citation type="journal article" date="2020" name="Nature">
        <title>Giant virus diversity and host interactions through global metagenomics.</title>
        <authorList>
            <person name="Schulz F."/>
            <person name="Roux S."/>
            <person name="Paez-Espino D."/>
            <person name="Jungbluth S."/>
            <person name="Walsh D.A."/>
            <person name="Denef V.J."/>
            <person name="McMahon K.D."/>
            <person name="Konstantinidis K.T."/>
            <person name="Eloe-Fadrosh E.A."/>
            <person name="Kyrpides N.C."/>
            <person name="Woyke T."/>
        </authorList>
    </citation>
    <scope>NUCLEOTIDE SEQUENCE</scope>
    <source>
        <strain evidence="1">GVMAG-M-3300021962-46</strain>
    </source>
</reference>
<accession>A0A6C0CTU6</accession>
<sequence length="212" mass="24932">MDFIRRKYQLLSQTPSDIFEHLPTLCKYASDCESVLELGVRGCVSSWAFIYGLLLNQKPKKILLMNDLLPCNIQELLIVSKQTDVMVEYCWVNDLQLVIDSEVDLTFIDTWHVYGQLKRELEKFSPITKKYIIMHDTTVDEIHGESTRLGLNIHEQCIETGWECQEIEEGLWKAIDEFLETHPEWSLHQRFVNNNGLTILKRKDWIQMKLDL</sequence>
<proteinExistence type="predicted"/>
<evidence type="ECO:0008006" key="2">
    <source>
        <dbReference type="Google" id="ProtNLM"/>
    </source>
</evidence>